<evidence type="ECO:0000313" key="2">
    <source>
        <dbReference type="Proteomes" id="UP001141806"/>
    </source>
</evidence>
<dbReference type="EMBL" id="JAMYWD010000001">
    <property type="protein sequence ID" value="KAJ4980396.1"/>
    <property type="molecule type" value="Genomic_DNA"/>
</dbReference>
<gene>
    <name evidence="1" type="ORF">NE237_031233</name>
</gene>
<evidence type="ECO:0000313" key="1">
    <source>
        <dbReference type="EMBL" id="KAJ4980396.1"/>
    </source>
</evidence>
<comment type="caution">
    <text evidence="1">The sequence shown here is derived from an EMBL/GenBank/DDBJ whole genome shotgun (WGS) entry which is preliminary data.</text>
</comment>
<protein>
    <submittedName>
        <fullName evidence="1">Uncharacterized protein</fullName>
    </submittedName>
</protein>
<organism evidence="1 2">
    <name type="scientific">Protea cynaroides</name>
    <dbReference type="NCBI Taxonomy" id="273540"/>
    <lineage>
        <taxon>Eukaryota</taxon>
        <taxon>Viridiplantae</taxon>
        <taxon>Streptophyta</taxon>
        <taxon>Embryophyta</taxon>
        <taxon>Tracheophyta</taxon>
        <taxon>Spermatophyta</taxon>
        <taxon>Magnoliopsida</taxon>
        <taxon>Proteales</taxon>
        <taxon>Proteaceae</taxon>
        <taxon>Protea</taxon>
    </lineage>
</organism>
<accession>A0A9Q0L152</accession>
<name>A0A9Q0L152_9MAGN</name>
<dbReference type="OrthoDB" id="765404at2759"/>
<keyword evidence="2" id="KW-1185">Reference proteome</keyword>
<dbReference type="Proteomes" id="UP001141806">
    <property type="component" value="Unassembled WGS sequence"/>
</dbReference>
<reference evidence="1" key="1">
    <citation type="journal article" date="2023" name="Plant J.">
        <title>The genome of the king protea, Protea cynaroides.</title>
        <authorList>
            <person name="Chang J."/>
            <person name="Duong T.A."/>
            <person name="Schoeman C."/>
            <person name="Ma X."/>
            <person name="Roodt D."/>
            <person name="Barker N."/>
            <person name="Li Z."/>
            <person name="Van de Peer Y."/>
            <person name="Mizrachi E."/>
        </authorList>
    </citation>
    <scope>NUCLEOTIDE SEQUENCE</scope>
    <source>
        <tissue evidence="1">Young leaves</tissue>
    </source>
</reference>
<dbReference type="AlphaFoldDB" id="A0A9Q0L152"/>
<proteinExistence type="predicted"/>
<sequence length="189" mass="21000">MGLTDVFNSVTEKVRRNSPSVPTSVRNACWGSYDLGRAAVFKIDNVVRVTGYEKVKAYIPGPETRQKISVCAFKIADSPLGKEGLKLIPGGGLAYETYKWAHSVEWFHSVEDDEKTKGMQAGNHKVDAVEHLKYEKKLKPASVTAQKPEDVLSDFMQNGFMGRAFLDTLFVPNVGTTKNHQKDDISKGY</sequence>